<gene>
    <name evidence="2" type="ORF">HNP33_000732</name>
</gene>
<sequence>MATNLPLSDSLRHTVGRSWWVILLFGIVSALFGVMALVNPLSMGASLTWAIGILAVAEGVVGLIGAFGKNAGVSRGWMVLYALISLAFGVMAIANPVSMAASIVMVMAVWFIVSGVMRIVFAIRVREEIDNEWMLILGGVLGVILGGLMLAAPLAGLIVGVIWIGVGALVYGLLQIFAAFKVRKLAS</sequence>
<comment type="caution">
    <text evidence="2">The sequence shown here is derived from an EMBL/GenBank/DDBJ whole genome shotgun (WGS) entry which is preliminary data.</text>
</comment>
<protein>
    <submittedName>
        <fullName evidence="2">Uncharacterized membrane protein HdeD (DUF308 family)</fullName>
    </submittedName>
</protein>
<dbReference type="PANTHER" id="PTHR34989:SF1">
    <property type="entry name" value="PROTEIN HDED"/>
    <property type="match status" value="1"/>
</dbReference>
<dbReference type="EMBL" id="JACHKZ010000003">
    <property type="protein sequence ID" value="MBB6576684.1"/>
    <property type="molecule type" value="Genomic_DNA"/>
</dbReference>
<proteinExistence type="predicted"/>
<organism evidence="2 3">
    <name type="scientific">Comamonas odontotermitis</name>
    <dbReference type="NCBI Taxonomy" id="379895"/>
    <lineage>
        <taxon>Bacteria</taxon>
        <taxon>Pseudomonadati</taxon>
        <taxon>Pseudomonadota</taxon>
        <taxon>Betaproteobacteria</taxon>
        <taxon>Burkholderiales</taxon>
        <taxon>Comamonadaceae</taxon>
        <taxon>Comamonas</taxon>
    </lineage>
</organism>
<dbReference type="Pfam" id="PF03729">
    <property type="entry name" value="DUF308"/>
    <property type="match status" value="1"/>
</dbReference>
<name>A0ABR6RCC0_9BURK</name>
<keyword evidence="1" id="KW-0472">Membrane</keyword>
<dbReference type="InterPro" id="IPR052712">
    <property type="entry name" value="Acid_resist_chaperone_HdeD"/>
</dbReference>
<dbReference type="Proteomes" id="UP000562492">
    <property type="component" value="Unassembled WGS sequence"/>
</dbReference>
<feature type="transmembrane region" description="Helical" evidence="1">
    <location>
        <begin position="133"/>
        <end position="151"/>
    </location>
</feature>
<feature type="transmembrane region" description="Helical" evidence="1">
    <location>
        <begin position="20"/>
        <end position="41"/>
    </location>
</feature>
<evidence type="ECO:0000256" key="1">
    <source>
        <dbReference type="SAM" id="Phobius"/>
    </source>
</evidence>
<feature type="transmembrane region" description="Helical" evidence="1">
    <location>
        <begin position="78"/>
        <end position="94"/>
    </location>
</feature>
<dbReference type="RefSeq" id="WP_184705395.1">
    <property type="nucleotide sequence ID" value="NZ_JACHKZ010000003.1"/>
</dbReference>
<feature type="transmembrane region" description="Helical" evidence="1">
    <location>
        <begin position="47"/>
        <end position="66"/>
    </location>
</feature>
<keyword evidence="1" id="KW-0812">Transmembrane</keyword>
<keyword evidence="3" id="KW-1185">Reference proteome</keyword>
<dbReference type="InterPro" id="IPR005325">
    <property type="entry name" value="DUF308_memb"/>
</dbReference>
<dbReference type="PANTHER" id="PTHR34989">
    <property type="entry name" value="PROTEIN HDED"/>
    <property type="match status" value="1"/>
</dbReference>
<evidence type="ECO:0000313" key="2">
    <source>
        <dbReference type="EMBL" id="MBB6576684.1"/>
    </source>
</evidence>
<accession>A0ABR6RCC0</accession>
<reference evidence="2 3" key="1">
    <citation type="submission" date="2020-08" db="EMBL/GenBank/DDBJ databases">
        <title>Functional genomics of gut bacteria from endangered species of beetles.</title>
        <authorList>
            <person name="Carlos-Shanley C."/>
        </authorList>
    </citation>
    <scope>NUCLEOTIDE SEQUENCE [LARGE SCALE GENOMIC DNA]</scope>
    <source>
        <strain evidence="2 3">S00124</strain>
    </source>
</reference>
<evidence type="ECO:0000313" key="3">
    <source>
        <dbReference type="Proteomes" id="UP000562492"/>
    </source>
</evidence>
<keyword evidence="1" id="KW-1133">Transmembrane helix</keyword>
<feature type="transmembrane region" description="Helical" evidence="1">
    <location>
        <begin position="157"/>
        <end position="180"/>
    </location>
</feature>
<feature type="transmembrane region" description="Helical" evidence="1">
    <location>
        <begin position="100"/>
        <end position="121"/>
    </location>
</feature>